<dbReference type="GeneID" id="13286975"/>
<dbReference type="HOGENOM" id="CLU_1180409_0_0_1"/>
<organism evidence="2">
    <name type="scientific">Leptosphaeria maculans (strain JN3 / isolate v23.1.3 / race Av1-4-5-6-7-8)</name>
    <name type="common">Blackleg fungus</name>
    <name type="synonym">Phoma lingam</name>
    <dbReference type="NCBI Taxonomy" id="985895"/>
    <lineage>
        <taxon>Eukaryota</taxon>
        <taxon>Fungi</taxon>
        <taxon>Dikarya</taxon>
        <taxon>Ascomycota</taxon>
        <taxon>Pezizomycotina</taxon>
        <taxon>Dothideomycetes</taxon>
        <taxon>Pleosporomycetidae</taxon>
        <taxon>Pleosporales</taxon>
        <taxon>Pleosporineae</taxon>
        <taxon>Leptosphaeriaceae</taxon>
        <taxon>Plenodomus</taxon>
        <taxon>Plenodomus lingam/Leptosphaeria maculans species complex</taxon>
    </lineage>
</organism>
<dbReference type="SUPFAM" id="SSF51905">
    <property type="entry name" value="FAD/NAD(P)-binding domain"/>
    <property type="match status" value="1"/>
</dbReference>
<dbReference type="STRING" id="985895.E4ZMW4"/>
<dbReference type="VEuPathDB" id="FungiDB:LEMA_P052730.1"/>
<accession>E4ZMW4</accession>
<dbReference type="InParanoid" id="E4ZMW4"/>
<dbReference type="EMBL" id="FP929094">
    <property type="protein sequence ID" value="CBX92567.1"/>
    <property type="molecule type" value="Genomic_DNA"/>
</dbReference>
<evidence type="ECO:0000313" key="1">
    <source>
        <dbReference type="EMBL" id="CBX92567.1"/>
    </source>
</evidence>
<name>E4ZMW4_LEPMJ</name>
<dbReference type="InterPro" id="IPR051704">
    <property type="entry name" value="FAD_aromatic-hydroxylase"/>
</dbReference>
<reference evidence="2" key="1">
    <citation type="journal article" date="2011" name="Nat. Commun.">
        <title>Effector diversification within compartments of the Leptosphaeria maculans genome affected by Repeat-Induced Point mutations.</title>
        <authorList>
            <person name="Rouxel T."/>
            <person name="Grandaubert J."/>
            <person name="Hane J.K."/>
            <person name="Hoede C."/>
            <person name="van de Wouw A.P."/>
            <person name="Couloux A."/>
            <person name="Dominguez V."/>
            <person name="Anthouard V."/>
            <person name="Bally P."/>
            <person name="Bourras S."/>
            <person name="Cozijnsen A.J."/>
            <person name="Ciuffetti L.M."/>
            <person name="Degrave A."/>
            <person name="Dilmaghani A."/>
            <person name="Duret L."/>
            <person name="Fudal I."/>
            <person name="Goodwin S.B."/>
            <person name="Gout L."/>
            <person name="Glaser N."/>
            <person name="Linglin J."/>
            <person name="Kema G.H.J."/>
            <person name="Lapalu N."/>
            <person name="Lawrence C.B."/>
            <person name="May K."/>
            <person name="Meyer M."/>
            <person name="Ollivier B."/>
            <person name="Poulain J."/>
            <person name="Schoch C.L."/>
            <person name="Simon A."/>
            <person name="Spatafora J.W."/>
            <person name="Stachowiak A."/>
            <person name="Turgeon B.G."/>
            <person name="Tyler B.M."/>
            <person name="Vincent D."/>
            <person name="Weissenbach J."/>
            <person name="Amselem J."/>
            <person name="Quesneville H."/>
            <person name="Oliver R.P."/>
            <person name="Wincker P."/>
            <person name="Balesdent M.-H."/>
            <person name="Howlett B.J."/>
        </authorList>
    </citation>
    <scope>NUCLEOTIDE SEQUENCE [LARGE SCALE GENOMIC DNA]</scope>
    <source>
        <strain evidence="2">JN3 / isolate v23.1.3 / race Av1-4-5-6-7-8</strain>
    </source>
</reference>
<protein>
    <submittedName>
        <fullName evidence="1">Predicted protein</fullName>
    </submittedName>
</protein>
<dbReference type="Proteomes" id="UP000002668">
    <property type="component" value="Genome"/>
</dbReference>
<gene>
    <name evidence="1" type="ORF">LEMA_P052730.1</name>
</gene>
<dbReference type="AlphaFoldDB" id="E4ZMW4"/>
<dbReference type="PANTHER" id="PTHR46865">
    <property type="entry name" value="OXIDOREDUCTASE-RELATED"/>
    <property type="match status" value="1"/>
</dbReference>
<dbReference type="PANTHER" id="PTHR46865:SF7">
    <property type="entry name" value="MONOOXYGENASE, PUTATIVE (AFU_ORTHOLOGUE AFUA_8G07040)-RELATED"/>
    <property type="match status" value="1"/>
</dbReference>
<evidence type="ECO:0000313" key="2">
    <source>
        <dbReference type="Proteomes" id="UP000002668"/>
    </source>
</evidence>
<sequence length="235" mass="25268">MALVGDATNGWLDAMKRSLSYKSPRLPKDQGSSITVPRQTIGCVRVPALPVHQSRTTKLANIVNTVNTISKFVDRTRRCGAEALITDCVGRKGIGHAESSFTKGSRKQTSDQELSRRYMLCALPTMATSDSPPDTKTPLNILIIGAGVCGPAFALMLMKSNPSHTITIVERFPTLRTGGQQIDLESQDIPITKKLGLLDTVASYCVKETGMNIVGKNGKCVMDFGITAAGENATR</sequence>
<dbReference type="OrthoDB" id="655030at2759"/>
<dbReference type="InterPro" id="IPR036188">
    <property type="entry name" value="FAD/NAD-bd_sf"/>
</dbReference>
<dbReference type="Gene3D" id="3.50.50.60">
    <property type="entry name" value="FAD/NAD(P)-binding domain"/>
    <property type="match status" value="1"/>
</dbReference>
<keyword evidence="2" id="KW-1185">Reference proteome</keyword>
<proteinExistence type="predicted"/>